<keyword evidence="7" id="KW-0406">Ion transport</keyword>
<evidence type="ECO:0000256" key="11">
    <source>
        <dbReference type="SAM" id="SignalP"/>
    </source>
</evidence>
<dbReference type="InterPro" id="IPR033900">
    <property type="entry name" value="Gram_neg_porin_domain"/>
</dbReference>
<dbReference type="PANTHER" id="PTHR34501">
    <property type="entry name" value="PROTEIN YDDL-RELATED"/>
    <property type="match status" value="1"/>
</dbReference>
<evidence type="ECO:0000256" key="2">
    <source>
        <dbReference type="ARBA" id="ARBA00011233"/>
    </source>
</evidence>
<keyword evidence="14" id="KW-1185">Reference proteome</keyword>
<proteinExistence type="predicted"/>
<evidence type="ECO:0000256" key="9">
    <source>
        <dbReference type="ARBA" id="ARBA00023136"/>
    </source>
</evidence>
<keyword evidence="6 11" id="KW-0732">Signal</keyword>
<dbReference type="EMBL" id="CP011367">
    <property type="protein sequence ID" value="AKJ95661.1"/>
    <property type="molecule type" value="Genomic_DNA"/>
</dbReference>
<evidence type="ECO:0000256" key="1">
    <source>
        <dbReference type="ARBA" id="ARBA00004571"/>
    </source>
</evidence>
<keyword evidence="4" id="KW-1134">Transmembrane beta strand</keyword>
<evidence type="ECO:0000259" key="12">
    <source>
        <dbReference type="Pfam" id="PF13609"/>
    </source>
</evidence>
<dbReference type="InterPro" id="IPR002299">
    <property type="entry name" value="Porin_Neis"/>
</dbReference>
<dbReference type="InterPro" id="IPR050298">
    <property type="entry name" value="Gram-neg_bact_OMP"/>
</dbReference>
<dbReference type="GO" id="GO:0006811">
    <property type="term" value="P:monoatomic ion transport"/>
    <property type="evidence" value="ECO:0007669"/>
    <property type="project" value="UniProtKB-KW"/>
</dbReference>
<evidence type="ECO:0000256" key="7">
    <source>
        <dbReference type="ARBA" id="ARBA00023065"/>
    </source>
</evidence>
<keyword evidence="8" id="KW-0626">Porin</keyword>
<dbReference type="PRINTS" id="PR00184">
    <property type="entry name" value="NEISSPPORIN"/>
</dbReference>
<reference evidence="13 14" key="1">
    <citation type="submission" date="2015-04" db="EMBL/GenBank/DDBJ databases">
        <title>Complete Sequence for the Genome of the Thioalkalivibrio versutus D301.</title>
        <authorList>
            <person name="Mu T."/>
            <person name="Zhou J."/>
            <person name="Xu X."/>
        </authorList>
    </citation>
    <scope>NUCLEOTIDE SEQUENCE [LARGE SCALE GENOMIC DNA]</scope>
    <source>
        <strain evidence="13 14">D301</strain>
    </source>
</reference>
<dbReference type="GO" id="GO:0009279">
    <property type="term" value="C:cell outer membrane"/>
    <property type="evidence" value="ECO:0007669"/>
    <property type="project" value="UniProtKB-SubCell"/>
</dbReference>
<dbReference type="KEGG" id="tvr:TVD_09960"/>
<feature type="domain" description="Porin" evidence="12">
    <location>
        <begin position="7"/>
        <end position="333"/>
    </location>
</feature>
<evidence type="ECO:0000256" key="8">
    <source>
        <dbReference type="ARBA" id="ARBA00023114"/>
    </source>
</evidence>
<dbReference type="GO" id="GO:0015288">
    <property type="term" value="F:porin activity"/>
    <property type="evidence" value="ECO:0007669"/>
    <property type="project" value="UniProtKB-KW"/>
</dbReference>
<evidence type="ECO:0000256" key="4">
    <source>
        <dbReference type="ARBA" id="ARBA00022452"/>
    </source>
</evidence>
<dbReference type="Proteomes" id="UP000064201">
    <property type="component" value="Chromosome"/>
</dbReference>
<accession>A0A0G3GA66</accession>
<dbReference type="PATRIC" id="fig|106634.4.peg.2041"/>
<dbReference type="GO" id="GO:0046930">
    <property type="term" value="C:pore complex"/>
    <property type="evidence" value="ECO:0007669"/>
    <property type="project" value="UniProtKB-KW"/>
</dbReference>
<dbReference type="Gene3D" id="2.40.160.10">
    <property type="entry name" value="Porin"/>
    <property type="match status" value="1"/>
</dbReference>
<dbReference type="InterPro" id="IPR023614">
    <property type="entry name" value="Porin_dom_sf"/>
</dbReference>
<evidence type="ECO:0000256" key="3">
    <source>
        <dbReference type="ARBA" id="ARBA00022448"/>
    </source>
</evidence>
<keyword evidence="3" id="KW-0813">Transport</keyword>
<dbReference type="STRING" id="106634.TVD_09960"/>
<protein>
    <recommendedName>
        <fullName evidence="12">Porin domain-containing protein</fullName>
    </recommendedName>
</protein>
<name>A0A0G3GA66_9GAMM</name>
<feature type="signal peptide" evidence="11">
    <location>
        <begin position="1"/>
        <end position="22"/>
    </location>
</feature>
<sequence>MKKQILAVAVAGAFAIPALASAETSTTLYGQMHAGLTHWNYDNLDNEEDMTDQGRTRIGVRSSTDLGNGMNAFARFEWSASPHLGGSGLGRRQSHIGMDGDFGQIAIGSFHSVHKQHGGTGWDPLVTTELQARRTGGMAGGNFGTNSFVDKGIQYKSPQLGPVTLTAQTGFSDNNAPGRQGDGTDLQMGDFALGAHVDLGAFELIAAYTKLDEPFSTAPNDDDVNWKVGGRWSDGPFSVAYQYEDIGILSSGGGAARIDHAMGVGNHMTVTDAHKHHYLVGTYSMGRNNFVLSFGHLDADSSDQDVTTVTGAVVHRLNSAFRVYAGLQHMDLDSNIGDDQIKVSAGARFDF</sequence>
<dbReference type="AlphaFoldDB" id="A0A0G3GA66"/>
<organism evidence="13 14">
    <name type="scientific">Thioalkalivibrio versutus</name>
    <dbReference type="NCBI Taxonomy" id="106634"/>
    <lineage>
        <taxon>Bacteria</taxon>
        <taxon>Pseudomonadati</taxon>
        <taxon>Pseudomonadota</taxon>
        <taxon>Gammaproteobacteria</taxon>
        <taxon>Chromatiales</taxon>
        <taxon>Ectothiorhodospiraceae</taxon>
        <taxon>Thioalkalivibrio</taxon>
    </lineage>
</organism>
<keyword evidence="10" id="KW-0998">Cell outer membrane</keyword>
<evidence type="ECO:0000256" key="6">
    <source>
        <dbReference type="ARBA" id="ARBA00022729"/>
    </source>
</evidence>
<keyword evidence="5" id="KW-0812">Transmembrane</keyword>
<dbReference type="Pfam" id="PF13609">
    <property type="entry name" value="Porin_4"/>
    <property type="match status" value="1"/>
</dbReference>
<evidence type="ECO:0000256" key="10">
    <source>
        <dbReference type="ARBA" id="ARBA00023237"/>
    </source>
</evidence>
<evidence type="ECO:0000313" key="13">
    <source>
        <dbReference type="EMBL" id="AKJ95661.1"/>
    </source>
</evidence>
<keyword evidence="9" id="KW-0472">Membrane</keyword>
<comment type="subunit">
    <text evidence="2">Homotrimer.</text>
</comment>
<dbReference type="PANTHER" id="PTHR34501:SF9">
    <property type="entry name" value="MAJOR OUTER MEMBRANE PROTEIN P.IA"/>
    <property type="match status" value="1"/>
</dbReference>
<evidence type="ECO:0000256" key="5">
    <source>
        <dbReference type="ARBA" id="ARBA00022692"/>
    </source>
</evidence>
<dbReference type="CDD" id="cd00342">
    <property type="entry name" value="gram_neg_porins"/>
    <property type="match status" value="1"/>
</dbReference>
<dbReference type="SUPFAM" id="SSF56935">
    <property type="entry name" value="Porins"/>
    <property type="match status" value="1"/>
</dbReference>
<feature type="chain" id="PRO_5002554298" description="Porin domain-containing protein" evidence="11">
    <location>
        <begin position="23"/>
        <end position="351"/>
    </location>
</feature>
<comment type="subcellular location">
    <subcellularLocation>
        <location evidence="1">Cell outer membrane</location>
        <topology evidence="1">Multi-pass membrane protein</topology>
    </subcellularLocation>
</comment>
<evidence type="ECO:0000313" key="14">
    <source>
        <dbReference type="Proteomes" id="UP000064201"/>
    </source>
</evidence>
<gene>
    <name evidence="13" type="ORF">TVD_09960</name>
</gene>